<reference evidence="1 2" key="1">
    <citation type="journal article" date="2020" name="Nat. Food">
        <title>A phased Vanilla planifolia genome enables genetic improvement of flavour and production.</title>
        <authorList>
            <person name="Hasing T."/>
            <person name="Tang H."/>
            <person name="Brym M."/>
            <person name="Khazi F."/>
            <person name="Huang T."/>
            <person name="Chambers A.H."/>
        </authorList>
    </citation>
    <scope>NUCLEOTIDE SEQUENCE [LARGE SCALE GENOMIC DNA]</scope>
    <source>
        <tissue evidence="1">Leaf</tissue>
    </source>
</reference>
<sequence>MRKPRRPSPTSVSLRSTPRRPGTITKAIAVLLHLFVDIHPLGAVGGFYHPPLLVVRGFIQKTWRT</sequence>
<evidence type="ECO:0000313" key="2">
    <source>
        <dbReference type="Proteomes" id="UP000639772"/>
    </source>
</evidence>
<proteinExistence type="predicted"/>
<accession>A0A835QWX5</accession>
<dbReference type="Proteomes" id="UP000639772">
    <property type="component" value="Chromosome 7"/>
</dbReference>
<dbReference type="EMBL" id="JADCNM010000007">
    <property type="protein sequence ID" value="KAG0475302.1"/>
    <property type="molecule type" value="Genomic_DNA"/>
</dbReference>
<dbReference type="AlphaFoldDB" id="A0A835QWX5"/>
<comment type="caution">
    <text evidence="1">The sequence shown here is derived from an EMBL/GenBank/DDBJ whole genome shotgun (WGS) entry which is preliminary data.</text>
</comment>
<evidence type="ECO:0000313" key="1">
    <source>
        <dbReference type="EMBL" id="KAG0475302.1"/>
    </source>
</evidence>
<name>A0A835QWX5_VANPL</name>
<protein>
    <submittedName>
        <fullName evidence="1">Uncharacterized protein</fullName>
    </submittedName>
</protein>
<organism evidence="1 2">
    <name type="scientific">Vanilla planifolia</name>
    <name type="common">Vanilla</name>
    <dbReference type="NCBI Taxonomy" id="51239"/>
    <lineage>
        <taxon>Eukaryota</taxon>
        <taxon>Viridiplantae</taxon>
        <taxon>Streptophyta</taxon>
        <taxon>Embryophyta</taxon>
        <taxon>Tracheophyta</taxon>
        <taxon>Spermatophyta</taxon>
        <taxon>Magnoliopsida</taxon>
        <taxon>Liliopsida</taxon>
        <taxon>Asparagales</taxon>
        <taxon>Orchidaceae</taxon>
        <taxon>Vanilloideae</taxon>
        <taxon>Vanilleae</taxon>
        <taxon>Vanilla</taxon>
    </lineage>
</organism>
<gene>
    <name evidence="1" type="ORF">HPP92_014988</name>
</gene>